<feature type="domain" description="EGF-like" evidence="6">
    <location>
        <begin position="230"/>
        <end position="267"/>
    </location>
</feature>
<feature type="disulfide bond" evidence="5">
    <location>
        <begin position="168"/>
        <end position="177"/>
    </location>
</feature>
<dbReference type="InterPro" id="IPR000152">
    <property type="entry name" value="EGF-type_Asp/Asn_hydroxyl_site"/>
</dbReference>
<dbReference type="Pfam" id="PF07645">
    <property type="entry name" value="EGF_CA"/>
    <property type="match status" value="2"/>
</dbReference>
<dbReference type="InterPro" id="IPR009030">
    <property type="entry name" value="Growth_fac_rcpt_cys_sf"/>
</dbReference>
<dbReference type="CDD" id="cd00054">
    <property type="entry name" value="EGF_CA"/>
    <property type="match status" value="3"/>
</dbReference>
<dbReference type="InterPro" id="IPR000742">
    <property type="entry name" value="EGF"/>
</dbReference>
<evidence type="ECO:0000256" key="4">
    <source>
        <dbReference type="ARBA" id="ARBA00023157"/>
    </source>
</evidence>
<organism evidence="7 8">
    <name type="scientific">Ancylostoma ceylanicum</name>
    <dbReference type="NCBI Taxonomy" id="53326"/>
    <lineage>
        <taxon>Eukaryota</taxon>
        <taxon>Metazoa</taxon>
        <taxon>Ecdysozoa</taxon>
        <taxon>Nematoda</taxon>
        <taxon>Chromadorea</taxon>
        <taxon>Rhabditida</taxon>
        <taxon>Rhabditina</taxon>
        <taxon>Rhabditomorpha</taxon>
        <taxon>Strongyloidea</taxon>
        <taxon>Ancylostomatidae</taxon>
        <taxon>Ancylostomatinae</taxon>
        <taxon>Ancylostoma</taxon>
    </lineage>
</organism>
<dbReference type="FunFam" id="2.10.25.10:FF:000095">
    <property type="entry name" value="Notch, isoform B"/>
    <property type="match status" value="1"/>
</dbReference>
<gene>
    <name evidence="7" type="ORF">ANCCEY_13816</name>
</gene>
<dbReference type="PROSITE" id="PS00022">
    <property type="entry name" value="EGF_1"/>
    <property type="match status" value="2"/>
</dbReference>
<dbReference type="SUPFAM" id="SSF57184">
    <property type="entry name" value="Growth factor receptor domain"/>
    <property type="match status" value="1"/>
</dbReference>
<dbReference type="SUPFAM" id="SSF57196">
    <property type="entry name" value="EGF/Laminin"/>
    <property type="match status" value="1"/>
</dbReference>
<dbReference type="AlphaFoldDB" id="A0A0D6L655"/>
<keyword evidence="1 5" id="KW-0245">EGF-like domain</keyword>
<dbReference type="SMART" id="SM00181">
    <property type="entry name" value="EGF"/>
    <property type="match status" value="4"/>
</dbReference>
<dbReference type="InterPro" id="IPR001881">
    <property type="entry name" value="EGF-like_Ca-bd_dom"/>
</dbReference>
<dbReference type="PROSITE" id="PS01186">
    <property type="entry name" value="EGF_2"/>
    <property type="match status" value="1"/>
</dbReference>
<dbReference type="Pfam" id="PF00008">
    <property type="entry name" value="EGF"/>
    <property type="match status" value="1"/>
</dbReference>
<keyword evidence="3" id="KW-0677">Repeat</keyword>
<protein>
    <submittedName>
        <fullName evidence="7">EGF-like domain protein</fullName>
    </submittedName>
</protein>
<accession>A0A0D6L655</accession>
<evidence type="ECO:0000256" key="5">
    <source>
        <dbReference type="PROSITE-ProRule" id="PRU00076"/>
    </source>
</evidence>
<dbReference type="FunFam" id="2.10.25.10:FF:000038">
    <property type="entry name" value="Fibrillin 2"/>
    <property type="match status" value="1"/>
</dbReference>
<evidence type="ECO:0000256" key="1">
    <source>
        <dbReference type="ARBA" id="ARBA00022536"/>
    </source>
</evidence>
<dbReference type="InterPro" id="IPR049883">
    <property type="entry name" value="NOTCH1_EGF-like"/>
</dbReference>
<dbReference type="InterPro" id="IPR018097">
    <property type="entry name" value="EGF_Ca-bd_CS"/>
</dbReference>
<dbReference type="Proteomes" id="UP000054495">
    <property type="component" value="Unassembled WGS sequence"/>
</dbReference>
<dbReference type="GO" id="GO:0016020">
    <property type="term" value="C:membrane"/>
    <property type="evidence" value="ECO:0007669"/>
    <property type="project" value="UniProtKB-SubCell"/>
</dbReference>
<dbReference type="PROSITE" id="PS00010">
    <property type="entry name" value="ASX_HYDROXYL"/>
    <property type="match status" value="1"/>
</dbReference>
<name>A0A0D6L655_9BILA</name>
<feature type="domain" description="EGF-like" evidence="6">
    <location>
        <begin position="137"/>
        <end position="178"/>
    </location>
</feature>
<dbReference type="PROSITE" id="PS50026">
    <property type="entry name" value="EGF_3"/>
    <property type="match status" value="3"/>
</dbReference>
<dbReference type="InterPro" id="IPR051022">
    <property type="entry name" value="Notch_Cell-Fate_Det"/>
</dbReference>
<comment type="caution">
    <text evidence="5">Lacks conserved residue(s) required for the propagation of feature annotation.</text>
</comment>
<evidence type="ECO:0000313" key="7">
    <source>
        <dbReference type="EMBL" id="EPB67095.1"/>
    </source>
</evidence>
<keyword evidence="8" id="KW-1185">Reference proteome</keyword>
<dbReference type="PANTHER" id="PTHR24049">
    <property type="entry name" value="CRUMBS FAMILY MEMBER"/>
    <property type="match status" value="1"/>
</dbReference>
<evidence type="ECO:0000259" key="6">
    <source>
        <dbReference type="PROSITE" id="PS50026"/>
    </source>
</evidence>
<dbReference type="GO" id="GO:0005509">
    <property type="term" value="F:calcium ion binding"/>
    <property type="evidence" value="ECO:0007669"/>
    <property type="project" value="InterPro"/>
</dbReference>
<sequence length="337" mass="37536">MLSLETCILKAQFTALQEKVEAISTRQDTFKSRVDSHQSTLILVATASRRLLQSSKNFTAELRQLQEWRQNKTAKDVRLRRFMGRLQKSIKALADLLAMDGCESKPCQHGGTCLPRFGKKYNCLCPPYRTGDNCEEDVDECAMYEGTHAGCQHNGTCINHDTGFRCECRSGYHGPLCQYRQSTCSRSIELCGPHGHCIDVDTSENDASYKCICDWGYKVSDDKQNPTCVDVNECLDNPCHPGVDCINLPGKFQCTGCPKGYHGTVMVRYVLTSTNVQLKYIHAPQILAYRASTLLVHFIAAAVRQATAVMVAHANASPLVTQHHAIQAQLASKIKQR</sequence>
<evidence type="ECO:0000313" key="8">
    <source>
        <dbReference type="Proteomes" id="UP000054495"/>
    </source>
</evidence>
<evidence type="ECO:0000256" key="2">
    <source>
        <dbReference type="ARBA" id="ARBA00022729"/>
    </source>
</evidence>
<dbReference type="PROSITE" id="PS01187">
    <property type="entry name" value="EGF_CA"/>
    <property type="match status" value="2"/>
</dbReference>
<dbReference type="SMART" id="SM00179">
    <property type="entry name" value="EGF_CA"/>
    <property type="match status" value="4"/>
</dbReference>
<proteinExistence type="predicted"/>
<reference evidence="7 8" key="1">
    <citation type="submission" date="2013-05" db="EMBL/GenBank/DDBJ databases">
        <title>Draft genome of the parasitic nematode Anyclostoma ceylanicum.</title>
        <authorList>
            <person name="Mitreva M."/>
        </authorList>
    </citation>
    <scope>NUCLEOTIDE SEQUENCE [LARGE SCALE GENOMIC DNA]</scope>
</reference>
<feature type="disulfide bond" evidence="5">
    <location>
        <begin position="125"/>
        <end position="134"/>
    </location>
</feature>
<dbReference type="EMBL" id="KE125785">
    <property type="protein sequence ID" value="EPB67095.1"/>
    <property type="molecule type" value="Genomic_DNA"/>
</dbReference>
<evidence type="ECO:0000256" key="3">
    <source>
        <dbReference type="ARBA" id="ARBA00022737"/>
    </source>
</evidence>
<keyword evidence="4 5" id="KW-1015">Disulfide bond</keyword>
<dbReference type="Gene3D" id="2.10.25.10">
    <property type="entry name" value="Laminin"/>
    <property type="match status" value="4"/>
</dbReference>
<feature type="domain" description="EGF-like" evidence="6">
    <location>
        <begin position="98"/>
        <end position="135"/>
    </location>
</feature>
<keyword evidence="2" id="KW-0732">Signal</keyword>